<dbReference type="AlphaFoldDB" id="A0A8J9ZSU7"/>
<dbReference type="InterPro" id="IPR019787">
    <property type="entry name" value="Znf_PHD-finger"/>
</dbReference>
<organism evidence="15 16">
    <name type="scientific">Branchiostoma lanceolatum</name>
    <name type="common">Common lancelet</name>
    <name type="synonym">Amphioxus lanceolatum</name>
    <dbReference type="NCBI Taxonomy" id="7740"/>
    <lineage>
        <taxon>Eukaryota</taxon>
        <taxon>Metazoa</taxon>
        <taxon>Chordata</taxon>
        <taxon>Cephalochordata</taxon>
        <taxon>Leptocardii</taxon>
        <taxon>Amphioxiformes</taxon>
        <taxon>Branchiostomatidae</taxon>
        <taxon>Branchiostoma</taxon>
    </lineage>
</organism>
<feature type="compositionally biased region" description="Basic and acidic residues" evidence="13">
    <location>
        <begin position="384"/>
        <end position="394"/>
    </location>
</feature>
<dbReference type="SUPFAM" id="SSF57903">
    <property type="entry name" value="FYVE/PHD zinc finger"/>
    <property type="match status" value="2"/>
</dbReference>
<evidence type="ECO:0000259" key="14">
    <source>
        <dbReference type="PROSITE" id="PS50016"/>
    </source>
</evidence>
<evidence type="ECO:0000256" key="10">
    <source>
        <dbReference type="ARBA" id="ARBA00023163"/>
    </source>
</evidence>
<gene>
    <name evidence="15" type="primary">PHF10</name>
    <name evidence="15" type="ORF">BLAG_LOCUS16823</name>
</gene>
<keyword evidence="6 12" id="KW-0863">Zinc-finger</keyword>
<evidence type="ECO:0000256" key="4">
    <source>
        <dbReference type="ARBA" id="ARBA00022723"/>
    </source>
</evidence>
<evidence type="ECO:0000256" key="7">
    <source>
        <dbReference type="ARBA" id="ARBA00022833"/>
    </source>
</evidence>
<dbReference type="EMBL" id="OV696689">
    <property type="protein sequence ID" value="CAH1261390.1"/>
    <property type="molecule type" value="Genomic_DNA"/>
</dbReference>
<dbReference type="PANTHER" id="PTHR45888">
    <property type="entry name" value="HL01030P-RELATED"/>
    <property type="match status" value="1"/>
</dbReference>
<feature type="domain" description="PHD-type" evidence="14">
    <location>
        <begin position="453"/>
        <end position="510"/>
    </location>
</feature>
<dbReference type="CDD" id="cd15528">
    <property type="entry name" value="PHD1_PHF10"/>
    <property type="match status" value="1"/>
</dbReference>
<dbReference type="GO" id="GO:0007399">
    <property type="term" value="P:nervous system development"/>
    <property type="evidence" value="ECO:0007669"/>
    <property type="project" value="UniProtKB-KW"/>
</dbReference>
<evidence type="ECO:0000256" key="11">
    <source>
        <dbReference type="ARBA" id="ARBA00023242"/>
    </source>
</evidence>
<comment type="similarity">
    <text evidence="2">Belongs to the SAYP family.</text>
</comment>
<evidence type="ECO:0000256" key="3">
    <source>
        <dbReference type="ARBA" id="ARBA00016995"/>
    </source>
</evidence>
<feature type="compositionally biased region" description="Low complexity" evidence="13">
    <location>
        <begin position="315"/>
        <end position="337"/>
    </location>
</feature>
<dbReference type="PANTHER" id="PTHR45888:SF4">
    <property type="entry name" value="PHD FINGER PROTEIN 10"/>
    <property type="match status" value="1"/>
</dbReference>
<dbReference type="GO" id="GO:0008270">
    <property type="term" value="F:zinc ion binding"/>
    <property type="evidence" value="ECO:0007669"/>
    <property type="project" value="UniProtKB-KW"/>
</dbReference>
<keyword evidence="4" id="KW-0479">Metal-binding</keyword>
<feature type="compositionally biased region" description="Basic and acidic residues" evidence="13">
    <location>
        <begin position="41"/>
        <end position="57"/>
    </location>
</feature>
<feature type="compositionally biased region" description="Basic residues" evidence="13">
    <location>
        <begin position="30"/>
        <end position="40"/>
    </location>
</feature>
<evidence type="ECO:0000256" key="9">
    <source>
        <dbReference type="ARBA" id="ARBA00023015"/>
    </source>
</evidence>
<sequence length="529" mass="59799">MATLALLMAGSEGNSRSSFYDEDEENSSTPKRRPVKRRRTSRDSDNKSERGDPEEGVSRLGPPCLWEGDRKGLFLDSGSLFPAENLFEYQWPPDKNGDWYFVQEQVSEFLGVKSFKRKYQDLDRRVMEMDEKQYLWEKGVVNEAQVTLGLTALRSEEVYDLMLRDYPQKYQEYACVLHERERQSISEKHKEYEMPTIEVSKVAAYIKRAAHQAAEYNRQLNQERMEERRAYFDMQTQTIQVPAGKMRKLPPEATKPGPFPVALIPGQFQEYYKKYTSEELKYFPMNTCLYGPPSKVDPYAHVSSGDDSDDESSSDGESSGSGSGSCSTSSSSEGESSPPEQPKAKAATPRPAAKRKSMPTVAQAGYRKPRAQTSAEAKGAKLPKASEKDKPKDDVPNAVCGICLKGPDNNKWGRTEDLIHCSQCDNSGHPSCLDMSDELVQVIKTYPWQCMECKTCVICGDPSEEDKMMFCDVCDRGFHTFCVGLEELPIVLIQEQHIPGQWVCQTCNSAEMGQEELPQPQSKRRSRAR</sequence>
<keyword evidence="7" id="KW-0862">Zinc</keyword>
<comment type="subcellular location">
    <subcellularLocation>
        <location evidence="1">Nucleus</location>
    </subcellularLocation>
</comment>
<evidence type="ECO:0000256" key="8">
    <source>
        <dbReference type="ARBA" id="ARBA00022902"/>
    </source>
</evidence>
<evidence type="ECO:0000313" key="15">
    <source>
        <dbReference type="EMBL" id="CAH1261390.1"/>
    </source>
</evidence>
<protein>
    <recommendedName>
        <fullName evidence="3">PHD finger protein 10</fullName>
    </recommendedName>
</protein>
<evidence type="ECO:0000256" key="13">
    <source>
        <dbReference type="SAM" id="MobiDB-lite"/>
    </source>
</evidence>
<dbReference type="SMART" id="SM00249">
    <property type="entry name" value="PHD"/>
    <property type="match status" value="2"/>
</dbReference>
<feature type="region of interest" description="Disordered" evidence="13">
    <location>
        <begin position="299"/>
        <end position="394"/>
    </location>
</feature>
<evidence type="ECO:0000256" key="1">
    <source>
        <dbReference type="ARBA" id="ARBA00004123"/>
    </source>
</evidence>
<keyword evidence="5" id="KW-0677">Repeat</keyword>
<name>A0A8J9ZSU7_BRALA</name>
<evidence type="ECO:0000256" key="2">
    <source>
        <dbReference type="ARBA" id="ARBA00006097"/>
    </source>
</evidence>
<evidence type="ECO:0000256" key="6">
    <source>
        <dbReference type="ARBA" id="ARBA00022771"/>
    </source>
</evidence>
<keyword evidence="11" id="KW-0539">Nucleus</keyword>
<dbReference type="CDD" id="cd15529">
    <property type="entry name" value="PHD2_PHF10"/>
    <property type="match status" value="1"/>
</dbReference>
<keyword evidence="9" id="KW-0805">Transcription regulation</keyword>
<feature type="region of interest" description="Disordered" evidence="13">
    <location>
        <begin position="1"/>
        <end position="63"/>
    </location>
</feature>
<dbReference type="InterPro" id="IPR001965">
    <property type="entry name" value="Znf_PHD"/>
</dbReference>
<evidence type="ECO:0000256" key="5">
    <source>
        <dbReference type="ARBA" id="ARBA00022737"/>
    </source>
</evidence>
<keyword evidence="8" id="KW-0524">Neurogenesis</keyword>
<accession>A0A8J9ZSU7</accession>
<dbReference type="PROSITE" id="PS50016">
    <property type="entry name" value="ZF_PHD_2"/>
    <property type="match status" value="2"/>
</dbReference>
<dbReference type="OrthoDB" id="1903104at2759"/>
<keyword evidence="16" id="KW-1185">Reference proteome</keyword>
<dbReference type="Gene3D" id="3.30.40.10">
    <property type="entry name" value="Zinc/RING finger domain, C3HC4 (zinc finger)"/>
    <property type="match status" value="1"/>
</dbReference>
<keyword evidence="10" id="KW-0804">Transcription</keyword>
<reference evidence="15" key="1">
    <citation type="submission" date="2022-01" db="EMBL/GenBank/DDBJ databases">
        <authorList>
            <person name="Braso-Vives M."/>
        </authorList>
    </citation>
    <scope>NUCLEOTIDE SEQUENCE</scope>
</reference>
<dbReference type="GO" id="GO:0071564">
    <property type="term" value="C:npBAF complex"/>
    <property type="evidence" value="ECO:0007669"/>
    <property type="project" value="InterPro"/>
</dbReference>
<dbReference type="Pfam" id="PF00628">
    <property type="entry name" value="PHD"/>
    <property type="match status" value="2"/>
</dbReference>
<dbReference type="InterPro" id="IPR038045">
    <property type="entry name" value="PHF10_PHD_finger_1"/>
</dbReference>
<feature type="domain" description="PHD-type" evidence="14">
    <location>
        <begin position="397"/>
        <end position="456"/>
    </location>
</feature>
<dbReference type="InterPro" id="IPR011011">
    <property type="entry name" value="Znf_FYVE_PHD"/>
</dbReference>
<proteinExistence type="inferred from homology"/>
<evidence type="ECO:0000256" key="12">
    <source>
        <dbReference type="PROSITE-ProRule" id="PRU00146"/>
    </source>
</evidence>
<dbReference type="FunFam" id="3.30.40.10:FF:000202">
    <property type="entry name" value="PHD finger protein 10 isoform X1"/>
    <property type="match status" value="1"/>
</dbReference>
<dbReference type="CDD" id="cd21085">
    <property type="entry name" value="WH_NTD_PHF10"/>
    <property type="match status" value="1"/>
</dbReference>
<evidence type="ECO:0000313" key="16">
    <source>
        <dbReference type="Proteomes" id="UP000838412"/>
    </source>
</evidence>
<dbReference type="InterPro" id="IPR013083">
    <property type="entry name" value="Znf_RING/FYVE/PHD"/>
</dbReference>
<dbReference type="Proteomes" id="UP000838412">
    <property type="component" value="Chromosome 4"/>
</dbReference>